<dbReference type="GO" id="GO:0009073">
    <property type="term" value="P:aromatic amino acid family biosynthetic process"/>
    <property type="evidence" value="ECO:0007669"/>
    <property type="project" value="UniProtKB-KW"/>
</dbReference>
<dbReference type="PROSITE" id="PS00885">
    <property type="entry name" value="EPSP_SYNTHASE_2"/>
    <property type="match status" value="1"/>
</dbReference>
<feature type="binding site" evidence="7">
    <location>
        <position position="25"/>
    </location>
    <ligand>
        <name>3-phosphoshikimate</name>
        <dbReference type="ChEBI" id="CHEBI:145989"/>
    </ligand>
</feature>
<feature type="domain" description="Enolpyruvate transferase" evidence="8">
    <location>
        <begin position="7"/>
        <end position="414"/>
    </location>
</feature>
<evidence type="ECO:0000313" key="10">
    <source>
        <dbReference type="Proteomes" id="UP000320585"/>
    </source>
</evidence>
<keyword evidence="4 7" id="KW-0808">Transferase</keyword>
<protein>
    <recommendedName>
        <fullName evidence="7">3-phosphoshikimate 1-carboxyvinyltransferase</fullName>
        <ecNumber evidence="7">2.5.1.19</ecNumber>
    </recommendedName>
    <alternativeName>
        <fullName evidence="7">5-enolpyruvylshikimate-3-phosphate synthase</fullName>
        <shortName evidence="7">EPSP synthase</shortName>
        <shortName evidence="7">EPSPS</shortName>
    </alternativeName>
</protein>
<evidence type="ECO:0000259" key="8">
    <source>
        <dbReference type="Pfam" id="PF00275"/>
    </source>
</evidence>
<evidence type="ECO:0000256" key="1">
    <source>
        <dbReference type="ARBA" id="ARBA00004811"/>
    </source>
</evidence>
<dbReference type="Proteomes" id="UP000320585">
    <property type="component" value="Chromosome"/>
</dbReference>
<evidence type="ECO:0000256" key="2">
    <source>
        <dbReference type="ARBA" id="ARBA00009948"/>
    </source>
</evidence>
<dbReference type="InterPro" id="IPR036968">
    <property type="entry name" value="Enolpyruvate_Tfrase_sf"/>
</dbReference>
<evidence type="ECO:0000256" key="7">
    <source>
        <dbReference type="HAMAP-Rule" id="MF_00210"/>
    </source>
</evidence>
<organism evidence="9 10">
    <name type="scientific">Dialister hominis</name>
    <dbReference type="NCBI Taxonomy" id="2582419"/>
    <lineage>
        <taxon>Bacteria</taxon>
        <taxon>Bacillati</taxon>
        <taxon>Bacillota</taxon>
        <taxon>Negativicutes</taxon>
        <taxon>Veillonellales</taxon>
        <taxon>Veillonellaceae</taxon>
        <taxon>Dialister</taxon>
    </lineage>
</organism>
<evidence type="ECO:0000313" key="9">
    <source>
        <dbReference type="EMBL" id="BBK25871.1"/>
    </source>
</evidence>
<dbReference type="NCBIfam" id="TIGR01356">
    <property type="entry name" value="aroA"/>
    <property type="match status" value="1"/>
</dbReference>
<feature type="binding site" evidence="7">
    <location>
        <position position="307"/>
    </location>
    <ligand>
        <name>3-phosphoshikimate</name>
        <dbReference type="ChEBI" id="CHEBI:145989"/>
    </ligand>
</feature>
<feature type="binding site" evidence="7">
    <location>
        <position position="380"/>
    </location>
    <ligand>
        <name>phosphoenolpyruvate</name>
        <dbReference type="ChEBI" id="CHEBI:58702"/>
    </ligand>
</feature>
<dbReference type="InterPro" id="IPR001986">
    <property type="entry name" value="Enolpyruvate_Tfrase_dom"/>
</dbReference>
<dbReference type="EC" id="2.5.1.19" evidence="7"/>
<feature type="active site" description="Proton acceptor" evidence="7">
    <location>
        <position position="307"/>
    </location>
</feature>
<evidence type="ECO:0000256" key="3">
    <source>
        <dbReference type="ARBA" id="ARBA00022605"/>
    </source>
</evidence>
<dbReference type="Gene3D" id="3.65.10.10">
    <property type="entry name" value="Enolpyruvate transferase domain"/>
    <property type="match status" value="2"/>
</dbReference>
<dbReference type="PANTHER" id="PTHR21090:SF5">
    <property type="entry name" value="PENTAFUNCTIONAL AROM POLYPEPTIDE"/>
    <property type="match status" value="1"/>
</dbReference>
<dbReference type="OrthoDB" id="9809920at2"/>
<dbReference type="RefSeq" id="WP_143332848.1">
    <property type="nucleotide sequence ID" value="NZ_AP019697.1"/>
</dbReference>
<feature type="binding site" evidence="7">
    <location>
        <position position="20"/>
    </location>
    <ligand>
        <name>3-phosphoshikimate</name>
        <dbReference type="ChEBI" id="CHEBI:145989"/>
    </ligand>
</feature>
<evidence type="ECO:0000256" key="6">
    <source>
        <dbReference type="ARBA" id="ARBA00044633"/>
    </source>
</evidence>
<comment type="catalytic activity">
    <reaction evidence="6">
        <text>3-phosphoshikimate + phosphoenolpyruvate = 5-O-(1-carboxyvinyl)-3-phosphoshikimate + phosphate</text>
        <dbReference type="Rhea" id="RHEA:21256"/>
        <dbReference type="ChEBI" id="CHEBI:43474"/>
        <dbReference type="ChEBI" id="CHEBI:57701"/>
        <dbReference type="ChEBI" id="CHEBI:58702"/>
        <dbReference type="ChEBI" id="CHEBI:145989"/>
        <dbReference type="EC" id="2.5.1.19"/>
    </reaction>
    <physiologicalReaction direction="left-to-right" evidence="6">
        <dbReference type="Rhea" id="RHEA:21257"/>
    </physiologicalReaction>
</comment>
<comment type="function">
    <text evidence="7">Catalyzes the transfer of the enolpyruvyl moiety of phosphoenolpyruvate (PEP) to the 5-hydroxyl of shikimate-3-phosphate (S3P) to produce enolpyruvyl shikimate-3-phosphate and inorganic phosphate.</text>
</comment>
<dbReference type="GO" id="GO:0008652">
    <property type="term" value="P:amino acid biosynthetic process"/>
    <property type="evidence" value="ECO:0007669"/>
    <property type="project" value="UniProtKB-KW"/>
</dbReference>
<dbReference type="GeneID" id="92717019"/>
<dbReference type="PIRSF" id="PIRSF000505">
    <property type="entry name" value="EPSPS"/>
    <property type="match status" value="1"/>
</dbReference>
<feature type="binding site" evidence="7">
    <location>
        <position position="406"/>
    </location>
    <ligand>
        <name>phosphoenolpyruvate</name>
        <dbReference type="ChEBI" id="CHEBI:58702"/>
    </ligand>
</feature>
<feature type="binding site" evidence="7">
    <location>
        <position position="122"/>
    </location>
    <ligand>
        <name>phosphoenolpyruvate</name>
        <dbReference type="ChEBI" id="CHEBI:58702"/>
    </ligand>
</feature>
<feature type="binding site" evidence="7">
    <location>
        <position position="167"/>
    </location>
    <ligand>
        <name>phosphoenolpyruvate</name>
        <dbReference type="ChEBI" id="CHEBI:58702"/>
    </ligand>
</feature>
<feature type="binding site" evidence="7">
    <location>
        <position position="193"/>
    </location>
    <ligand>
        <name>3-phosphoshikimate</name>
        <dbReference type="ChEBI" id="CHEBI:145989"/>
    </ligand>
</feature>
<feature type="binding site" evidence="7">
    <location>
        <position position="166"/>
    </location>
    <ligand>
        <name>3-phosphoshikimate</name>
        <dbReference type="ChEBI" id="CHEBI:145989"/>
    </ligand>
</feature>
<dbReference type="PANTHER" id="PTHR21090">
    <property type="entry name" value="AROM/DEHYDROQUINATE SYNTHASE"/>
    <property type="match status" value="1"/>
</dbReference>
<gene>
    <name evidence="7 9" type="primary">aroA</name>
    <name evidence="9" type="ORF">Dia5BBH33_18060</name>
</gene>
<keyword evidence="7" id="KW-0963">Cytoplasm</keyword>
<proteinExistence type="inferred from homology"/>
<dbReference type="CDD" id="cd01556">
    <property type="entry name" value="EPSP_synthase"/>
    <property type="match status" value="1"/>
</dbReference>
<dbReference type="GO" id="GO:0009423">
    <property type="term" value="P:chorismate biosynthetic process"/>
    <property type="evidence" value="ECO:0007669"/>
    <property type="project" value="UniProtKB-UniRule"/>
</dbReference>
<dbReference type="AlphaFoldDB" id="A0A8D5A6G9"/>
<sequence length="428" mass="46240">MIIKITPQTLDGTIHVPASKSMTHRELIASALAKGSSTLRNVTMSKDIEATIRILRQFGAVIDVEKGEKETLIHVTGGLKKQEGTIIADAGESGSTLRFLIPIGIYSGNRVQWTGHGRLSERPLTPYYDLFDEKGIAYQAESGGLPLTVEGKWEGGLFELPGNVSSQFFTGILFILPLLAGGSALESTTEVESEGYINMTIDTMRKRNIALTLRRAGHYEVFGPQEYEAADTAVEGDYSQAAFWLAAGLSGGTVKLTGLTRNSRQGDRAILDILIRMNAFLAFEHDDIIAVESQTEGTVIDARDCPDLVPVLAALASVSKGKTEIVNAARVRLKESDRLHAMAVELNKIGAKVEETKDGLIIEGVPALTGGTVSSWNDHRIAMALAAISPRCKDSLIIEGAEVVAKSYPGFWDDFASISRIPPEVIKE</sequence>
<dbReference type="Pfam" id="PF00275">
    <property type="entry name" value="EPSP_synthase"/>
    <property type="match status" value="1"/>
</dbReference>
<keyword evidence="3 7" id="KW-0028">Amino-acid biosynthesis</keyword>
<keyword evidence="10" id="KW-1185">Reference proteome</keyword>
<keyword evidence="5 7" id="KW-0057">Aromatic amino acid biosynthesis</keyword>
<comment type="similarity">
    <text evidence="2 7">Belongs to the EPSP synthase family.</text>
</comment>
<comment type="pathway">
    <text evidence="1 7">Metabolic intermediate biosynthesis; chorismate biosynthesis; chorismate from D-erythrose 4-phosphate and phosphoenolpyruvate: step 6/7.</text>
</comment>
<dbReference type="HAMAP" id="MF_00210">
    <property type="entry name" value="EPSP_synth"/>
    <property type="match status" value="1"/>
</dbReference>
<dbReference type="UniPathway" id="UPA00053">
    <property type="reaction ID" value="UER00089"/>
</dbReference>
<feature type="binding site" evidence="7">
    <location>
        <position position="20"/>
    </location>
    <ligand>
        <name>phosphoenolpyruvate</name>
        <dbReference type="ChEBI" id="CHEBI:58702"/>
    </ligand>
</feature>
<feature type="binding site" evidence="7">
    <location>
        <position position="334"/>
    </location>
    <ligand>
        <name>3-phosphoshikimate</name>
        <dbReference type="ChEBI" id="CHEBI:145989"/>
    </ligand>
</feature>
<dbReference type="InterPro" id="IPR006264">
    <property type="entry name" value="EPSP_synthase"/>
</dbReference>
<comment type="caution">
    <text evidence="7">Lacks conserved residue(s) required for the propagation of feature annotation.</text>
</comment>
<feature type="binding site" evidence="7">
    <location>
        <position position="165"/>
    </location>
    <ligand>
        <name>3-phosphoshikimate</name>
        <dbReference type="ChEBI" id="CHEBI:145989"/>
    </ligand>
</feature>
<accession>A0A8D5A6G9</accession>
<comment type="subcellular location">
    <subcellularLocation>
        <location evidence="7">Cytoplasm</location>
    </subcellularLocation>
</comment>
<dbReference type="SUPFAM" id="SSF55205">
    <property type="entry name" value="EPT/RTPC-like"/>
    <property type="match status" value="1"/>
</dbReference>
<dbReference type="EMBL" id="AP019697">
    <property type="protein sequence ID" value="BBK25871.1"/>
    <property type="molecule type" value="Genomic_DNA"/>
</dbReference>
<comment type="subunit">
    <text evidence="7">Monomer.</text>
</comment>
<dbReference type="InterPro" id="IPR023193">
    <property type="entry name" value="EPSP_synthase_CS"/>
</dbReference>
<name>A0A8D5A6G9_9FIRM</name>
<feature type="binding site" evidence="7">
    <location>
        <position position="338"/>
    </location>
    <ligand>
        <name>phosphoenolpyruvate</name>
        <dbReference type="ChEBI" id="CHEBI:58702"/>
    </ligand>
</feature>
<dbReference type="GO" id="GO:0005737">
    <property type="term" value="C:cytoplasm"/>
    <property type="evidence" value="ECO:0007669"/>
    <property type="project" value="UniProtKB-SubCell"/>
</dbReference>
<feature type="binding site" evidence="7">
    <location>
        <position position="167"/>
    </location>
    <ligand>
        <name>3-phosphoshikimate</name>
        <dbReference type="ChEBI" id="CHEBI:145989"/>
    </ligand>
</feature>
<evidence type="ECO:0000256" key="5">
    <source>
        <dbReference type="ARBA" id="ARBA00023141"/>
    </source>
</evidence>
<reference evidence="10" key="1">
    <citation type="submission" date="2019-05" db="EMBL/GenBank/DDBJ databases">
        <title>Complete genome sequencing of Dialister sp. strain 5BBH33.</title>
        <authorList>
            <person name="Sakamoto M."/>
            <person name="Murakami T."/>
            <person name="Mori H."/>
        </authorList>
    </citation>
    <scope>NUCLEOTIDE SEQUENCE [LARGE SCALE GENOMIC DNA]</scope>
    <source>
        <strain evidence="10">5BBH33</strain>
    </source>
</reference>
<feature type="binding site" evidence="7">
    <location>
        <position position="94"/>
    </location>
    <ligand>
        <name>phosphoenolpyruvate</name>
        <dbReference type="ChEBI" id="CHEBI:58702"/>
    </ligand>
</feature>
<dbReference type="GO" id="GO:0003866">
    <property type="term" value="F:3-phosphoshikimate 1-carboxyvinyltransferase activity"/>
    <property type="evidence" value="ECO:0007669"/>
    <property type="project" value="UniProtKB-UniRule"/>
</dbReference>
<dbReference type="InterPro" id="IPR013792">
    <property type="entry name" value="RNA3'P_cycl/enolpyr_Trfase_a/b"/>
</dbReference>
<dbReference type="KEGG" id="dho:Dia5BBH33_18060"/>
<evidence type="ECO:0000256" key="4">
    <source>
        <dbReference type="ARBA" id="ARBA00022679"/>
    </source>
</evidence>
<feature type="binding site" evidence="7">
    <location>
        <position position="21"/>
    </location>
    <ligand>
        <name>3-phosphoshikimate</name>
        <dbReference type="ChEBI" id="CHEBI:145989"/>
    </ligand>
</feature>